<comment type="catalytic activity">
    <reaction evidence="1 8">
        <text>uridine(55) in tRNA = pseudouridine(55) in tRNA</text>
        <dbReference type="Rhea" id="RHEA:42532"/>
        <dbReference type="Rhea" id="RHEA-COMP:10101"/>
        <dbReference type="Rhea" id="RHEA-COMP:10102"/>
        <dbReference type="ChEBI" id="CHEBI:65314"/>
        <dbReference type="ChEBI" id="CHEBI:65315"/>
        <dbReference type="EC" id="5.4.99.25"/>
    </reaction>
</comment>
<dbReference type="GeneID" id="42364821"/>
<feature type="binding site" evidence="8">
    <location>
        <position position="305"/>
    </location>
    <ligand>
        <name>substrate</name>
    </ligand>
</feature>
<dbReference type="InterPro" id="IPR005912">
    <property type="entry name" value="Pus10"/>
</dbReference>
<dbReference type="Proteomes" id="UP000377803">
    <property type="component" value="Chromosome"/>
</dbReference>
<dbReference type="GO" id="GO:0160148">
    <property type="term" value="F:tRNA pseudouridine(55) synthase activity"/>
    <property type="evidence" value="ECO:0007669"/>
    <property type="project" value="UniProtKB-EC"/>
</dbReference>
<name>A0A5Q0UFH4_9ARCH</name>
<dbReference type="SUPFAM" id="SSF55120">
    <property type="entry name" value="Pseudouridine synthase"/>
    <property type="match status" value="1"/>
</dbReference>
<evidence type="ECO:0000313" key="12">
    <source>
        <dbReference type="Proteomes" id="UP000377803"/>
    </source>
</evidence>
<sequence>MLSIQEKAEKLLEEEDLCDHCLGRQFAQLGHGLENYERGQIIRNTENLEEDSFVRENIPEDAEIGGECEICNGVFDELDRWVDQVEDSFERYELETFLVGIRPREESVRAEEELWEEYGVEWTEPLKTELSRLIGKKIEKELGVEVDFERADIMAVIDMREGRERVELQVNSLLIYAQYNKYSREIPQTEWHCRKCRGSGCEECDWTGHQYPTSVQEEIQKPFLRESKAVESKFHGGGREDVDAKCLGKREFVLELLEPLNRDLDLEELQEEVNESTDKVEIFNIEFTHKDKAADIKQKHADKEYRAVVETEEEITEEDLENISEVVGEIEQDTPERVEHRRAEKTRKREVYEVSWEKTGEKEFELEVKAEAGTYIKELIHGDEGRTQPNISDLIGTRAECVQLDVIWIEK</sequence>
<evidence type="ECO:0000256" key="1">
    <source>
        <dbReference type="ARBA" id="ARBA00000385"/>
    </source>
</evidence>
<accession>A0A5Q0UFH4</accession>
<feature type="domain" description="Pus10 THUMP" evidence="10">
    <location>
        <begin position="81"/>
        <end position="158"/>
    </location>
</feature>
<evidence type="ECO:0000259" key="9">
    <source>
        <dbReference type="Pfam" id="PF21238"/>
    </source>
</evidence>
<proteinExistence type="inferred from homology"/>
<comment type="function">
    <text evidence="7 8">Responsible for synthesis of pseudouridine from uracil-54 and uracil-55 in the psi GC loop of transfer RNAs.</text>
</comment>
<dbReference type="Pfam" id="PF22023">
    <property type="entry name" value="Pus10_THUMP_arc"/>
    <property type="match status" value="1"/>
</dbReference>
<dbReference type="NCBIfam" id="TIGR01213">
    <property type="entry name" value="pseudo_Pus10arc"/>
    <property type="match status" value="1"/>
</dbReference>
<comment type="catalytic activity">
    <reaction evidence="6 8">
        <text>uridine(54) in tRNA = pseudouridine(54) in tRNA</text>
        <dbReference type="Rhea" id="RHEA:57876"/>
        <dbReference type="Rhea" id="RHEA-COMP:10193"/>
        <dbReference type="Rhea" id="RHEA-COMP:14141"/>
        <dbReference type="ChEBI" id="CHEBI:65314"/>
        <dbReference type="ChEBI" id="CHEBI:65315"/>
    </reaction>
</comment>
<dbReference type="EMBL" id="CP040089">
    <property type="protein sequence ID" value="QGA80338.1"/>
    <property type="molecule type" value="Genomic_DNA"/>
</dbReference>
<gene>
    <name evidence="8 11" type="primary">pus10</name>
    <name evidence="11" type="ORF">LC1Nh_0437</name>
</gene>
<reference evidence="12" key="1">
    <citation type="submission" date="2019-05" db="EMBL/GenBank/DDBJ databases">
        <title>Candidatus Nanohalobium constans, a novel model system to study the DPANN nano-sized archaea: genomic and physiological characterization of a nanoarchaeon co-cultured with its chitinotrophic host.</title>
        <authorList>
            <person name="La Cono V."/>
            <person name="Arcadi E."/>
            <person name="Crisafi F."/>
            <person name="Denaro R."/>
            <person name="La Spada G."/>
            <person name="Messina E."/>
            <person name="Smedile F."/>
            <person name="Toshchakov S.V."/>
            <person name="Shevchenko M.A."/>
            <person name="Golyshin P.N."/>
            <person name="Golyshina O.V."/>
            <person name="Ferrer M."/>
            <person name="Rohde M."/>
            <person name="Mushegian A."/>
            <person name="Sorokin D.Y."/>
            <person name="Giuliano L."/>
            <person name="Yakimov M.M."/>
        </authorList>
    </citation>
    <scope>NUCLEOTIDE SEQUENCE [LARGE SCALE GENOMIC DNA]</scope>
    <source>
        <strain evidence="12">LC1Nh</strain>
    </source>
</reference>
<dbReference type="InterPro" id="IPR020103">
    <property type="entry name" value="PsdUridine_synth_cat_dom_sf"/>
</dbReference>
<keyword evidence="12" id="KW-1185">Reference proteome</keyword>
<evidence type="ECO:0000256" key="5">
    <source>
        <dbReference type="ARBA" id="ARBA00023235"/>
    </source>
</evidence>
<keyword evidence="3 8" id="KW-0819">tRNA processing</keyword>
<dbReference type="InterPro" id="IPR048741">
    <property type="entry name" value="Pus10-like_C"/>
</dbReference>
<dbReference type="FunFam" id="3.30.70.3190:FF:000001">
    <property type="entry name" value="tRNA pseudouridine synthase Pus10"/>
    <property type="match status" value="1"/>
</dbReference>
<evidence type="ECO:0000256" key="6">
    <source>
        <dbReference type="ARBA" id="ARBA00050950"/>
    </source>
</evidence>
<dbReference type="InterPro" id="IPR039894">
    <property type="entry name" value="Pus10-like"/>
</dbReference>
<evidence type="ECO:0000256" key="2">
    <source>
        <dbReference type="ARBA" id="ARBA00009652"/>
    </source>
</evidence>
<keyword evidence="4 8" id="KW-0694">RNA-binding</keyword>
<dbReference type="PANTHER" id="PTHR21568:SF0">
    <property type="entry name" value="TRNA PSEUDOURIDINE SYNTHASE PUS10"/>
    <property type="match status" value="1"/>
</dbReference>
<evidence type="ECO:0000256" key="7">
    <source>
        <dbReference type="ARBA" id="ARBA00058132"/>
    </source>
</evidence>
<organism evidence="11 12">
    <name type="scientific">Candidatus Nanohalobium constans</name>
    <dbReference type="NCBI Taxonomy" id="2565781"/>
    <lineage>
        <taxon>Archaea</taxon>
        <taxon>Candidatus Nanohalarchaeota</taxon>
        <taxon>Candidatus Nanohalobia</taxon>
        <taxon>Candidatus Nanohalobiales</taxon>
        <taxon>Candidatus Nanohalobiaceae</taxon>
        <taxon>Candidatus Nanohalobium</taxon>
    </lineage>
</organism>
<dbReference type="FunFam" id="3.30.70.2510:FF:000001">
    <property type="entry name" value="tRNA pseudouridine synthase Pus10"/>
    <property type="match status" value="1"/>
</dbReference>
<dbReference type="Pfam" id="PF21238">
    <property type="entry name" value="Pus10_C"/>
    <property type="match status" value="1"/>
</dbReference>
<dbReference type="GO" id="GO:0000049">
    <property type="term" value="F:tRNA binding"/>
    <property type="evidence" value="ECO:0007669"/>
    <property type="project" value="InterPro"/>
</dbReference>
<protein>
    <recommendedName>
        <fullName evidence="8">tRNA pseudouridine synthase Pus10</fullName>
        <ecNumber evidence="8">5.4.99.25</ecNumber>
    </recommendedName>
    <alternativeName>
        <fullName evidence="8">tRNA pseudouridine 54/55 synthase</fullName>
        <shortName evidence="8">Psi54/55 synthase</shortName>
    </alternativeName>
</protein>
<dbReference type="AlphaFoldDB" id="A0A5Q0UFH4"/>
<evidence type="ECO:0000313" key="11">
    <source>
        <dbReference type="EMBL" id="QGA80338.1"/>
    </source>
</evidence>
<evidence type="ECO:0000259" key="10">
    <source>
        <dbReference type="Pfam" id="PF22023"/>
    </source>
</evidence>
<dbReference type="Gene3D" id="3.30.70.3190">
    <property type="match status" value="1"/>
</dbReference>
<feature type="active site" description="Nucleophile" evidence="8">
    <location>
        <position position="241"/>
    </location>
</feature>
<dbReference type="InterPro" id="IPR055174">
    <property type="entry name" value="Pus10_THUMP_arc"/>
</dbReference>
<evidence type="ECO:0000256" key="3">
    <source>
        <dbReference type="ARBA" id="ARBA00022694"/>
    </source>
</evidence>
<feature type="domain" description="Pus10-like C-terminal" evidence="9">
    <location>
        <begin position="175"/>
        <end position="409"/>
    </location>
</feature>
<dbReference type="HAMAP" id="MF_01893">
    <property type="entry name" value="Pus10_arch"/>
    <property type="match status" value="1"/>
</dbReference>
<dbReference type="KEGG" id="ncon:LC1Nh_0437"/>
<dbReference type="OrthoDB" id="10348at2157"/>
<evidence type="ECO:0000256" key="4">
    <source>
        <dbReference type="ARBA" id="ARBA00022884"/>
    </source>
</evidence>
<feature type="binding site" evidence="8">
    <location>
        <position position="375"/>
    </location>
    <ligand>
        <name>substrate</name>
    </ligand>
</feature>
<comment type="similarity">
    <text evidence="2 8">Belongs to the pseudouridine synthase Pus10 family.</text>
</comment>
<dbReference type="RefSeq" id="WP_153550077.1">
    <property type="nucleotide sequence ID" value="NZ_CP040089.1"/>
</dbReference>
<evidence type="ECO:0000256" key="8">
    <source>
        <dbReference type="HAMAP-Rule" id="MF_01893"/>
    </source>
</evidence>
<dbReference type="GO" id="GO:0031119">
    <property type="term" value="P:tRNA pseudouridine synthesis"/>
    <property type="evidence" value="ECO:0007669"/>
    <property type="project" value="UniProtKB-UniRule"/>
</dbReference>
<dbReference type="PANTHER" id="PTHR21568">
    <property type="entry name" value="TRNA PSEUDOURIDINE SYNTHASE PUS10"/>
    <property type="match status" value="1"/>
</dbReference>
<keyword evidence="5 8" id="KW-0413">Isomerase</keyword>
<dbReference type="Gene3D" id="3.30.70.2510">
    <property type="match status" value="1"/>
</dbReference>
<dbReference type="EC" id="5.4.99.25" evidence="8"/>